<comment type="caution">
    <text evidence="3">The sequence shown here is derived from an EMBL/GenBank/DDBJ whole genome shotgun (WGS) entry which is preliminary data.</text>
</comment>
<dbReference type="CDD" id="cd17906">
    <property type="entry name" value="CheX"/>
    <property type="match status" value="1"/>
</dbReference>
<dbReference type="STRING" id="1480694.DC28_04495"/>
<evidence type="ECO:0000259" key="2">
    <source>
        <dbReference type="Pfam" id="PF13690"/>
    </source>
</evidence>
<keyword evidence="1" id="KW-0145">Chemotaxis</keyword>
<dbReference type="PANTHER" id="PTHR39452">
    <property type="entry name" value="CHEY-P PHOSPHATASE CHEX"/>
    <property type="match status" value="1"/>
</dbReference>
<sequence length="148" mass="16173">MNEQELQGFISVITRYFEQTTRQSAEMQVPFVLTGKPIILDVTGAIGISGARRGAIYFTAPAAMISALSQHLLGSPVELRDDLIDLTGEICNTIAGNMREQFGSSFMISVPIIIHGSGEQIRLHLREPVFIIPLAWQGLTAYLAIGLE</sequence>
<dbReference type="GO" id="GO:0006935">
    <property type="term" value="P:chemotaxis"/>
    <property type="evidence" value="ECO:0007669"/>
    <property type="project" value="UniProtKB-KW"/>
</dbReference>
<dbReference type="Proteomes" id="UP000029692">
    <property type="component" value="Unassembled WGS sequence"/>
</dbReference>
<evidence type="ECO:0000256" key="1">
    <source>
        <dbReference type="ARBA" id="ARBA00022500"/>
    </source>
</evidence>
<accession>A0A098R0V3</accession>
<evidence type="ECO:0000313" key="3">
    <source>
        <dbReference type="EMBL" id="KGE73376.1"/>
    </source>
</evidence>
<reference evidence="3 4" key="1">
    <citation type="submission" date="2014-05" db="EMBL/GenBank/DDBJ databases">
        <title>De novo Genome Sequence of Spirocheata sp.</title>
        <authorList>
            <person name="Shivani Y."/>
            <person name="Subhash Y."/>
            <person name="Tushar L."/>
            <person name="Sasikala C."/>
            <person name="Ramana C.V."/>
        </authorList>
    </citation>
    <scope>NUCLEOTIDE SEQUENCE [LARGE SCALE GENOMIC DNA]</scope>
    <source>
        <strain evidence="3 4">JC230</strain>
    </source>
</reference>
<dbReference type="OrthoDB" id="9788100at2"/>
<dbReference type="InterPro" id="IPR038756">
    <property type="entry name" value="CheX-like"/>
</dbReference>
<dbReference type="AlphaFoldDB" id="A0A098R0V3"/>
<dbReference type="Gene3D" id="3.40.1550.10">
    <property type="entry name" value="CheC-like"/>
    <property type="match status" value="1"/>
</dbReference>
<dbReference type="InterPro" id="IPR028051">
    <property type="entry name" value="CheX-like_dom"/>
</dbReference>
<dbReference type="InterPro" id="IPR028976">
    <property type="entry name" value="CheC-like_sf"/>
</dbReference>
<dbReference type="EMBL" id="JNUP01000031">
    <property type="protein sequence ID" value="KGE73376.1"/>
    <property type="molecule type" value="Genomic_DNA"/>
</dbReference>
<dbReference type="SUPFAM" id="SSF103039">
    <property type="entry name" value="CheC-like"/>
    <property type="match status" value="1"/>
</dbReference>
<dbReference type="RefSeq" id="WP_037546305.1">
    <property type="nucleotide sequence ID" value="NZ_JNUP01000031.1"/>
</dbReference>
<dbReference type="Pfam" id="PF13690">
    <property type="entry name" value="CheX"/>
    <property type="match status" value="1"/>
</dbReference>
<dbReference type="eggNOG" id="COG1406">
    <property type="taxonomic scope" value="Bacteria"/>
</dbReference>
<name>A0A098R0V3_9SPIO</name>
<dbReference type="PANTHER" id="PTHR39452:SF1">
    <property type="entry name" value="CHEY-P PHOSPHATASE CHEX"/>
    <property type="match status" value="1"/>
</dbReference>
<keyword evidence="4" id="KW-1185">Reference proteome</keyword>
<evidence type="ECO:0000313" key="4">
    <source>
        <dbReference type="Proteomes" id="UP000029692"/>
    </source>
</evidence>
<organism evidence="3 4">
    <name type="scientific">Spirochaeta lutea</name>
    <dbReference type="NCBI Taxonomy" id="1480694"/>
    <lineage>
        <taxon>Bacteria</taxon>
        <taxon>Pseudomonadati</taxon>
        <taxon>Spirochaetota</taxon>
        <taxon>Spirochaetia</taxon>
        <taxon>Spirochaetales</taxon>
        <taxon>Spirochaetaceae</taxon>
        <taxon>Spirochaeta</taxon>
    </lineage>
</organism>
<proteinExistence type="predicted"/>
<protein>
    <recommendedName>
        <fullName evidence="2">Chemotaxis phosphatase CheX-like domain-containing protein</fullName>
    </recommendedName>
</protein>
<gene>
    <name evidence="3" type="ORF">DC28_04495</name>
</gene>
<feature type="domain" description="Chemotaxis phosphatase CheX-like" evidence="2">
    <location>
        <begin position="42"/>
        <end position="134"/>
    </location>
</feature>